<gene>
    <name evidence="2" type="ORF">SG35_029780</name>
</gene>
<proteinExistence type="predicted"/>
<dbReference type="EMBL" id="CP059736">
    <property type="protein sequence ID" value="WDE02596.1"/>
    <property type="molecule type" value="Genomic_DNA"/>
</dbReference>
<dbReference type="AlphaFoldDB" id="A0AAF0C6S3"/>
<dbReference type="RefSeq" id="WP_044832310.1">
    <property type="nucleotide sequence ID" value="NZ_CP059736.1"/>
</dbReference>
<dbReference type="Proteomes" id="UP000032568">
    <property type="component" value="Chromosome pTact"/>
</dbReference>
<evidence type="ECO:0000256" key="1">
    <source>
        <dbReference type="SAM" id="Phobius"/>
    </source>
</evidence>
<keyword evidence="1" id="KW-1133">Transmembrane helix</keyword>
<keyword evidence="3" id="KW-1185">Reference proteome</keyword>
<feature type="transmembrane region" description="Helical" evidence="1">
    <location>
        <begin position="58"/>
        <end position="79"/>
    </location>
</feature>
<organism evidence="2 3">
    <name type="scientific">Thalassomonas actiniarum</name>
    <dbReference type="NCBI Taxonomy" id="485447"/>
    <lineage>
        <taxon>Bacteria</taxon>
        <taxon>Pseudomonadati</taxon>
        <taxon>Pseudomonadota</taxon>
        <taxon>Gammaproteobacteria</taxon>
        <taxon>Alteromonadales</taxon>
        <taxon>Colwelliaceae</taxon>
        <taxon>Thalassomonas</taxon>
    </lineage>
</organism>
<evidence type="ECO:0000313" key="2">
    <source>
        <dbReference type="EMBL" id="WDE02596.1"/>
    </source>
</evidence>
<dbReference type="KEGG" id="tact:SG35_029780"/>
<protein>
    <submittedName>
        <fullName evidence="2">Uncharacterized protein</fullName>
    </submittedName>
</protein>
<evidence type="ECO:0000313" key="3">
    <source>
        <dbReference type="Proteomes" id="UP000032568"/>
    </source>
</evidence>
<accession>A0AAF0C6S3</accession>
<keyword evidence="1" id="KW-0812">Transmembrane</keyword>
<feature type="transmembrane region" description="Helical" evidence="1">
    <location>
        <begin position="35"/>
        <end position="52"/>
    </location>
</feature>
<feature type="transmembrane region" description="Helical" evidence="1">
    <location>
        <begin position="6"/>
        <end position="23"/>
    </location>
</feature>
<reference evidence="2 3" key="1">
    <citation type="journal article" date="2015" name="Genome Announc.">
        <title>Draft Genome Sequences of Marine Isolates of Thalassomonas viridans and Thalassomonas actiniarum.</title>
        <authorList>
            <person name="Olonade I."/>
            <person name="van Zyl L.J."/>
            <person name="Trindade M."/>
        </authorList>
    </citation>
    <scope>NUCLEOTIDE SEQUENCE [LARGE SCALE GENOMIC DNA]</scope>
    <source>
        <strain evidence="2 3">A5K-106</strain>
    </source>
</reference>
<sequence length="92" mass="10164">MQIAGIVIVLVGFLIGALNWVLFIRRNIRKGGPSAVPIVALVFVLLGSFTIGESEIKQYLWLILFIDFTALPMLLLLAYKSLREKSGQSSNT</sequence>
<reference evidence="2 3" key="2">
    <citation type="journal article" date="2022" name="Mar. Drugs">
        <title>Bioassay-Guided Fractionation Leads to the Detection of Cholic Acid Generated by the Rare Thalassomonas sp.</title>
        <authorList>
            <person name="Pheiffer F."/>
            <person name="Schneider Y.K."/>
            <person name="Hansen E.H."/>
            <person name="Andersen J.H."/>
            <person name="Isaksson J."/>
            <person name="Busche T."/>
            <person name="R C."/>
            <person name="Kalinowski J."/>
            <person name="Zyl L.V."/>
            <person name="Trindade M."/>
        </authorList>
    </citation>
    <scope>NUCLEOTIDE SEQUENCE [LARGE SCALE GENOMIC DNA]</scope>
    <source>
        <strain evidence="2 3">A5K-106</strain>
    </source>
</reference>
<keyword evidence="1" id="KW-0472">Membrane</keyword>
<name>A0AAF0C6S3_9GAMM</name>